<accession>A0ABT2UI27</accession>
<gene>
    <name evidence="1" type="ORF">OB236_15590</name>
</gene>
<protein>
    <submittedName>
        <fullName evidence="1">Uncharacterized protein</fullName>
    </submittedName>
</protein>
<keyword evidence="2" id="KW-1185">Reference proteome</keyword>
<proteinExistence type="predicted"/>
<sequence length="107" mass="12508">MPIGDDDKFDWKSEKISFESLVQTIEKKERIEEIIGVILTWQDTGIGGQFLFRCNGIISINVTLLRKRISSNSNVEITDINWYLTRLLNVFNEKGMQVEHFSYQEHV</sequence>
<reference evidence="1 2" key="1">
    <citation type="submission" date="2022-09" db="EMBL/GenBank/DDBJ databases">
        <authorList>
            <person name="Han X.L."/>
            <person name="Wang Q."/>
            <person name="Lu T."/>
        </authorList>
    </citation>
    <scope>NUCLEOTIDE SEQUENCE [LARGE SCALE GENOMIC DNA]</scope>
    <source>
        <strain evidence="1 2">WQ 127069</strain>
    </source>
</reference>
<organism evidence="1 2">
    <name type="scientific">Paenibacillus baimaensis</name>
    <dbReference type="NCBI Taxonomy" id="2982185"/>
    <lineage>
        <taxon>Bacteria</taxon>
        <taxon>Bacillati</taxon>
        <taxon>Bacillota</taxon>
        <taxon>Bacilli</taxon>
        <taxon>Bacillales</taxon>
        <taxon>Paenibacillaceae</taxon>
        <taxon>Paenibacillus</taxon>
    </lineage>
</organism>
<name>A0ABT2UI27_9BACL</name>
<evidence type="ECO:0000313" key="1">
    <source>
        <dbReference type="EMBL" id="MCU6793527.1"/>
    </source>
</evidence>
<dbReference type="Proteomes" id="UP001652445">
    <property type="component" value="Unassembled WGS sequence"/>
</dbReference>
<dbReference type="EMBL" id="JAOQIO010000055">
    <property type="protein sequence ID" value="MCU6793527.1"/>
    <property type="molecule type" value="Genomic_DNA"/>
</dbReference>
<dbReference type="RefSeq" id="WP_262684797.1">
    <property type="nucleotide sequence ID" value="NZ_JAOQIO010000055.1"/>
</dbReference>
<evidence type="ECO:0000313" key="2">
    <source>
        <dbReference type="Proteomes" id="UP001652445"/>
    </source>
</evidence>
<comment type="caution">
    <text evidence="1">The sequence shown here is derived from an EMBL/GenBank/DDBJ whole genome shotgun (WGS) entry which is preliminary data.</text>
</comment>